<dbReference type="OrthoDB" id="423907at2759"/>
<keyword evidence="2" id="KW-1185">Reference proteome</keyword>
<accession>A0A813AUM1</accession>
<proteinExistence type="predicted"/>
<dbReference type="Proteomes" id="UP000601435">
    <property type="component" value="Unassembled WGS sequence"/>
</dbReference>
<organism evidence="1 2">
    <name type="scientific">Symbiodinium necroappetens</name>
    <dbReference type="NCBI Taxonomy" id="1628268"/>
    <lineage>
        <taxon>Eukaryota</taxon>
        <taxon>Sar</taxon>
        <taxon>Alveolata</taxon>
        <taxon>Dinophyceae</taxon>
        <taxon>Suessiales</taxon>
        <taxon>Symbiodiniaceae</taxon>
        <taxon>Symbiodinium</taxon>
    </lineage>
</organism>
<dbReference type="AlphaFoldDB" id="A0A813AUM1"/>
<name>A0A813AUM1_9DINO</name>
<dbReference type="EMBL" id="CAJNJA010063827">
    <property type="protein sequence ID" value="CAE7880629.1"/>
    <property type="molecule type" value="Genomic_DNA"/>
</dbReference>
<evidence type="ECO:0000313" key="1">
    <source>
        <dbReference type="EMBL" id="CAE7880629.1"/>
    </source>
</evidence>
<evidence type="ECO:0000313" key="2">
    <source>
        <dbReference type="Proteomes" id="UP000601435"/>
    </source>
</evidence>
<protein>
    <submittedName>
        <fullName evidence="1">Uncharacterized protein</fullName>
    </submittedName>
</protein>
<comment type="caution">
    <text evidence="1">The sequence shown here is derived from an EMBL/GenBank/DDBJ whole genome shotgun (WGS) entry which is preliminary data.</text>
</comment>
<gene>
    <name evidence="1" type="ORF">SNEC2469_LOCUS28902</name>
</gene>
<sequence length="184" mass="19508">MSQAQRAELSIVCISMRSPKGSEPKMELSEENDTLVQTASESKAAMQAYRDMTVYPETDDEVNGVGGLHSGLQARAQVICCGATNTVASQGTLLPSLIAVPAGYFFVASPPASHQDTSSDSVHAAEAVSVHYTCRPACTCWPQRTQNAEWPFARLSVTPASRPAGRTPFTFPAGLKLATSGRSS</sequence>
<reference evidence="1" key="1">
    <citation type="submission" date="2021-02" db="EMBL/GenBank/DDBJ databases">
        <authorList>
            <person name="Dougan E. K."/>
            <person name="Rhodes N."/>
            <person name="Thang M."/>
            <person name="Chan C."/>
        </authorList>
    </citation>
    <scope>NUCLEOTIDE SEQUENCE</scope>
</reference>